<evidence type="ECO:0000256" key="2">
    <source>
        <dbReference type="PIRSR" id="PIRSR015753-2"/>
    </source>
</evidence>
<reference evidence="5" key="1">
    <citation type="submission" date="2021-12" db="EMBL/GenBank/DDBJ databases">
        <title>Prjna785345.</title>
        <authorList>
            <person name="Rujirawat T."/>
            <person name="Krajaejun T."/>
        </authorList>
    </citation>
    <scope>NUCLEOTIDE SEQUENCE</scope>
    <source>
        <strain evidence="5">Pi057C3</strain>
    </source>
</reference>
<dbReference type="SUPFAM" id="SSF47616">
    <property type="entry name" value="GST C-terminal domain-like"/>
    <property type="match status" value="1"/>
</dbReference>
<dbReference type="PANTHER" id="PTHR32419">
    <property type="entry name" value="GLUTATHIONYL-HYDROQUINONE REDUCTASE"/>
    <property type="match status" value="1"/>
</dbReference>
<organism evidence="5 6">
    <name type="scientific">Pythium insidiosum</name>
    <name type="common">Pythiosis disease agent</name>
    <dbReference type="NCBI Taxonomy" id="114742"/>
    <lineage>
        <taxon>Eukaryota</taxon>
        <taxon>Sar</taxon>
        <taxon>Stramenopiles</taxon>
        <taxon>Oomycota</taxon>
        <taxon>Peronosporomycetes</taxon>
        <taxon>Pythiales</taxon>
        <taxon>Pythiaceae</taxon>
        <taxon>Pythium</taxon>
    </lineage>
</organism>
<feature type="binding site" evidence="2">
    <location>
        <begin position="149"/>
        <end position="152"/>
    </location>
    <ligand>
        <name>glutathione</name>
        <dbReference type="ChEBI" id="CHEBI:57925"/>
    </ligand>
</feature>
<dbReference type="Gene3D" id="3.40.30.10">
    <property type="entry name" value="Glutaredoxin"/>
    <property type="match status" value="2"/>
</dbReference>
<feature type="binding site" evidence="2">
    <location>
        <begin position="167"/>
        <end position="168"/>
    </location>
    <ligand>
        <name>glutathione</name>
        <dbReference type="ChEBI" id="CHEBI:57925"/>
    </ligand>
</feature>
<dbReference type="Gene3D" id="1.20.1050.10">
    <property type="match status" value="1"/>
</dbReference>
<dbReference type="EMBL" id="JAKCXM010000606">
    <property type="protein sequence ID" value="KAJ0392602.1"/>
    <property type="molecule type" value="Genomic_DNA"/>
</dbReference>
<dbReference type="CDD" id="cd03190">
    <property type="entry name" value="GST_C_Omega_like"/>
    <property type="match status" value="1"/>
</dbReference>
<dbReference type="PROSITE" id="PS50405">
    <property type="entry name" value="GST_CTER"/>
    <property type="match status" value="1"/>
</dbReference>
<dbReference type="GO" id="GO:0005737">
    <property type="term" value="C:cytoplasm"/>
    <property type="evidence" value="ECO:0007669"/>
    <property type="project" value="TreeGrafter"/>
</dbReference>
<dbReference type="Pfam" id="PF13410">
    <property type="entry name" value="GST_C_2"/>
    <property type="match status" value="1"/>
</dbReference>
<protein>
    <recommendedName>
        <fullName evidence="4">GST C-terminal domain-containing protein</fullName>
    </recommendedName>
</protein>
<proteinExistence type="predicted"/>
<dbReference type="AlphaFoldDB" id="A0AAD5Q411"/>
<feature type="active site" description="Nucleophile" evidence="1">
    <location>
        <position position="30"/>
    </location>
</feature>
<sequence length="346" mass="38520">MPIHNDISTAPGATYAPEKGRYQLYVGLGCPFACRVLSAIQVKGLQDMLYVGLGCPFACRVLSAIQVKGLQDMVDVTIVHPVFQRTRPDDAEDTHTGWAIVDPKATPFLAGPTGIGQYSSEGCSPDPVHGAKFVRDLYERALGPNPGVRFSVPLLWDKKTNTIVSTESADILRNFNSAFESLRPSSVDLYPEALRAQIDETNEWVADAINNGVYKAGFAQSQSVFDEAIVKLYAALDRVEAILSKQRFLIGKAFTEADIRLFVTLIRFDEVYAVMYKTNKKLIRDYPNISNYLKDVYQVPGMKATVNFRHIRESYFASNPTLNPFSIVPTGVDFDYASPHDRARFQ</sequence>
<evidence type="ECO:0000313" key="5">
    <source>
        <dbReference type="EMBL" id="KAJ0392602.1"/>
    </source>
</evidence>
<accession>A0AAD5Q411</accession>
<keyword evidence="6" id="KW-1185">Reference proteome</keyword>
<evidence type="ECO:0000313" key="6">
    <source>
        <dbReference type="Proteomes" id="UP001209570"/>
    </source>
</evidence>
<feature type="site" description="Lowers pKa of active site Cys" evidence="3">
    <location>
        <position position="272"/>
    </location>
</feature>
<dbReference type="GO" id="GO:0004364">
    <property type="term" value="F:glutathione transferase activity"/>
    <property type="evidence" value="ECO:0007669"/>
    <property type="project" value="InterPro"/>
</dbReference>
<dbReference type="InterPro" id="IPR036249">
    <property type="entry name" value="Thioredoxin-like_sf"/>
</dbReference>
<evidence type="ECO:0000256" key="1">
    <source>
        <dbReference type="PIRSR" id="PIRSR015753-1"/>
    </source>
</evidence>
<dbReference type="InterPro" id="IPR016639">
    <property type="entry name" value="GST_Omega/GSH"/>
</dbReference>
<dbReference type="SUPFAM" id="SSF52833">
    <property type="entry name" value="Thioredoxin-like"/>
    <property type="match status" value="1"/>
</dbReference>
<feature type="domain" description="GST C-terminal" evidence="4">
    <location>
        <begin position="191"/>
        <end position="316"/>
    </location>
</feature>
<name>A0AAD5Q411_PYTIN</name>
<evidence type="ECO:0000259" key="4">
    <source>
        <dbReference type="PROSITE" id="PS50405"/>
    </source>
</evidence>
<gene>
    <name evidence="5" type="ORF">P43SY_002269</name>
</gene>
<dbReference type="InterPro" id="IPR047047">
    <property type="entry name" value="GST_Omega-like_C"/>
</dbReference>
<dbReference type="InterPro" id="IPR036282">
    <property type="entry name" value="Glutathione-S-Trfase_C_sf"/>
</dbReference>
<dbReference type="PANTHER" id="PTHR32419:SF6">
    <property type="entry name" value="GLUTATHIONE S-TRANSFERASE OMEGA-LIKE 1-RELATED"/>
    <property type="match status" value="1"/>
</dbReference>
<dbReference type="Proteomes" id="UP001209570">
    <property type="component" value="Unassembled WGS sequence"/>
</dbReference>
<dbReference type="InterPro" id="IPR010987">
    <property type="entry name" value="Glutathione-S-Trfase_C-like"/>
</dbReference>
<feature type="site" description="Lowers pKa of active site Cys" evidence="3">
    <location>
        <position position="315"/>
    </location>
</feature>
<feature type="active site" description="Proton donor/acceptor" evidence="1">
    <location>
        <position position="214"/>
    </location>
</feature>
<dbReference type="PIRSF" id="PIRSF015753">
    <property type="entry name" value="GST"/>
    <property type="match status" value="1"/>
</dbReference>
<evidence type="ECO:0000256" key="3">
    <source>
        <dbReference type="PIRSR" id="PIRSR015753-3"/>
    </source>
</evidence>
<comment type="caution">
    <text evidence="5">The sequence shown here is derived from an EMBL/GenBank/DDBJ whole genome shotgun (WGS) entry which is preliminary data.</text>
</comment>